<gene>
    <name evidence="2" type="ORF">A3G99_01040</name>
</gene>
<evidence type="ECO:0000313" key="3">
    <source>
        <dbReference type="Proteomes" id="UP000176558"/>
    </source>
</evidence>
<evidence type="ECO:0000313" key="2">
    <source>
        <dbReference type="EMBL" id="OHB11892.1"/>
    </source>
</evidence>
<protein>
    <recommendedName>
        <fullName evidence="4">Type 4 fimbrial biogenesis protein PilX N-terminal domain-containing protein</fullName>
    </recommendedName>
</protein>
<sequence>MKLSNKKLNSGSILLQAFFFGVISIIMIGALISWASTNIKASRIGLYREQALQIAEAGIDYYRWHLAHASTDFQDGTGFPGSYIHDFFDKDGVKIGTYTLDIIPPAVGSTLVKIKSTGKVLIDPTVSRALLVQLAIPSLAKYAVVANDNMRFGSGTEVFGPIHSNGGIRFDGLAHNIITSAKDQYDDPDHTGNNEFGVHTHVNAPPGSGTNNTFRPLEAPPSPVANRTDIFEAGRIFPTPAVDFVGLTTDLAQIKADAQSDGKYISSSGKQGYKIVFKTDDTFDVYKVNNLISPPSGCSSSQSGWGTWTIKTSGSGNTTFVGNYPMPVNGLIFVEDNVWVEGQINIARVTLAAGRFPDNPSTRPNIIVNNNLLYTNYDGQDVIALIAQGNFNAGLSSANVLRVDAALVAQNGRTGRHYYSSNCGTGYLRSSITLYGMIASNIRYGFAYTDGTGYATRDIIYDANLLYGPPPSFPLTTDQYQVISWEEVK</sequence>
<evidence type="ECO:0000256" key="1">
    <source>
        <dbReference type="SAM" id="Phobius"/>
    </source>
</evidence>
<dbReference type="EMBL" id="MHWT01000026">
    <property type="protein sequence ID" value="OHB11892.1"/>
    <property type="molecule type" value="Genomic_DNA"/>
</dbReference>
<comment type="caution">
    <text evidence="2">The sequence shown here is derived from an EMBL/GenBank/DDBJ whole genome shotgun (WGS) entry which is preliminary data.</text>
</comment>
<organism evidence="2 3">
    <name type="scientific">Candidatus Zambryskibacteria bacterium RIFCSPLOWO2_12_FULL_39_23</name>
    <dbReference type="NCBI Taxonomy" id="1802776"/>
    <lineage>
        <taxon>Bacteria</taxon>
        <taxon>Candidatus Zambryskiibacteriota</taxon>
    </lineage>
</organism>
<proteinExistence type="predicted"/>
<evidence type="ECO:0008006" key="4">
    <source>
        <dbReference type="Google" id="ProtNLM"/>
    </source>
</evidence>
<dbReference type="Proteomes" id="UP000176558">
    <property type="component" value="Unassembled WGS sequence"/>
</dbReference>
<accession>A0A1G2URD7</accession>
<keyword evidence="1" id="KW-0472">Membrane</keyword>
<reference evidence="2 3" key="1">
    <citation type="journal article" date="2016" name="Nat. Commun.">
        <title>Thousands of microbial genomes shed light on interconnected biogeochemical processes in an aquifer system.</title>
        <authorList>
            <person name="Anantharaman K."/>
            <person name="Brown C.T."/>
            <person name="Hug L.A."/>
            <person name="Sharon I."/>
            <person name="Castelle C.J."/>
            <person name="Probst A.J."/>
            <person name="Thomas B.C."/>
            <person name="Singh A."/>
            <person name="Wilkins M.J."/>
            <person name="Karaoz U."/>
            <person name="Brodie E.L."/>
            <person name="Williams K.H."/>
            <person name="Hubbard S.S."/>
            <person name="Banfield J.F."/>
        </authorList>
    </citation>
    <scope>NUCLEOTIDE SEQUENCE [LARGE SCALE GENOMIC DNA]</scope>
</reference>
<dbReference type="AlphaFoldDB" id="A0A1G2URD7"/>
<keyword evidence="1" id="KW-0812">Transmembrane</keyword>
<keyword evidence="1" id="KW-1133">Transmembrane helix</keyword>
<feature type="transmembrane region" description="Helical" evidence="1">
    <location>
        <begin position="12"/>
        <end position="34"/>
    </location>
</feature>
<name>A0A1G2URD7_9BACT</name>